<dbReference type="AlphaFoldDB" id="A0AAD5GV81"/>
<keyword evidence="1" id="KW-0472">Membrane</keyword>
<dbReference type="PANTHER" id="PTHR36778:SF1">
    <property type="entry name" value="CADMIUM-INDUCED PROTEIN AS8"/>
    <property type="match status" value="1"/>
</dbReference>
<comment type="caution">
    <text evidence="2">The sequence shown here is derived from an EMBL/GenBank/DDBJ whole genome shotgun (WGS) entry which is preliminary data.</text>
</comment>
<dbReference type="PANTHER" id="PTHR36778">
    <property type="entry name" value="CADMIUM-INDUCED PROTEIN AS8"/>
    <property type="match status" value="1"/>
</dbReference>
<evidence type="ECO:0008006" key="4">
    <source>
        <dbReference type="Google" id="ProtNLM"/>
    </source>
</evidence>
<sequence length="164" mass="17539">MVLMIIKGLFRRYERWNPVHPTSGAFWGMGIGYGCGIGWGPGFGPEVIGYVGAGCGVGFSVGITLAGVGVGLPANRLLKVPFSALMATRSGAVDFARSSGLLGTNGINDGITATGLQRWVSTFNHEQTVDKRVDFSGMNRLMSSPAKMVLNYLDELKSRVNRPR</sequence>
<reference evidence="2" key="1">
    <citation type="submission" date="2022-06" db="EMBL/GenBank/DDBJ databases">
        <title>Uncovering the hologenomic basis of an extraordinary plant invasion.</title>
        <authorList>
            <person name="Bieker V.C."/>
            <person name="Martin M.D."/>
            <person name="Gilbert T."/>
            <person name="Hodgins K."/>
            <person name="Battlay P."/>
            <person name="Petersen B."/>
            <person name="Wilson J."/>
        </authorList>
    </citation>
    <scope>NUCLEOTIDE SEQUENCE</scope>
    <source>
        <strain evidence="2">AA19_3_7</strain>
        <tissue evidence="2">Leaf</tissue>
    </source>
</reference>
<proteinExistence type="predicted"/>
<feature type="transmembrane region" description="Helical" evidence="1">
    <location>
        <begin position="21"/>
        <end position="41"/>
    </location>
</feature>
<dbReference type="EMBL" id="JAMZMK010005567">
    <property type="protein sequence ID" value="KAI7752968.1"/>
    <property type="molecule type" value="Genomic_DNA"/>
</dbReference>
<name>A0AAD5GV81_AMBAR</name>
<gene>
    <name evidence="2" type="ORF">M8C21_026709</name>
</gene>
<keyword evidence="1" id="KW-1133">Transmembrane helix</keyword>
<protein>
    <recommendedName>
        <fullName evidence="4">Cadmium-induced protein AS8</fullName>
    </recommendedName>
</protein>
<feature type="transmembrane region" description="Helical" evidence="1">
    <location>
        <begin position="47"/>
        <end position="72"/>
    </location>
</feature>
<dbReference type="Proteomes" id="UP001206925">
    <property type="component" value="Unassembled WGS sequence"/>
</dbReference>
<evidence type="ECO:0000256" key="1">
    <source>
        <dbReference type="SAM" id="Phobius"/>
    </source>
</evidence>
<organism evidence="2 3">
    <name type="scientific">Ambrosia artemisiifolia</name>
    <name type="common">Common ragweed</name>
    <dbReference type="NCBI Taxonomy" id="4212"/>
    <lineage>
        <taxon>Eukaryota</taxon>
        <taxon>Viridiplantae</taxon>
        <taxon>Streptophyta</taxon>
        <taxon>Embryophyta</taxon>
        <taxon>Tracheophyta</taxon>
        <taxon>Spermatophyta</taxon>
        <taxon>Magnoliopsida</taxon>
        <taxon>eudicotyledons</taxon>
        <taxon>Gunneridae</taxon>
        <taxon>Pentapetalae</taxon>
        <taxon>asterids</taxon>
        <taxon>campanulids</taxon>
        <taxon>Asterales</taxon>
        <taxon>Asteraceae</taxon>
        <taxon>Asteroideae</taxon>
        <taxon>Heliantheae alliance</taxon>
        <taxon>Heliantheae</taxon>
        <taxon>Ambrosia</taxon>
    </lineage>
</organism>
<accession>A0AAD5GV81</accession>
<dbReference type="PROSITE" id="PS51257">
    <property type="entry name" value="PROKAR_LIPOPROTEIN"/>
    <property type="match status" value="1"/>
</dbReference>
<keyword evidence="3" id="KW-1185">Reference proteome</keyword>
<dbReference type="InterPro" id="IPR037735">
    <property type="entry name" value="AS8-like"/>
</dbReference>
<keyword evidence="1" id="KW-0812">Transmembrane</keyword>
<evidence type="ECO:0000313" key="3">
    <source>
        <dbReference type="Proteomes" id="UP001206925"/>
    </source>
</evidence>
<evidence type="ECO:0000313" key="2">
    <source>
        <dbReference type="EMBL" id="KAI7752968.1"/>
    </source>
</evidence>